<evidence type="ECO:0000256" key="6">
    <source>
        <dbReference type="ARBA" id="ARBA00023235"/>
    </source>
</evidence>
<organism evidence="11 12">
    <name type="scientific">Microbulbifer donghaiensis</name>
    <dbReference type="NCBI Taxonomy" id="494016"/>
    <lineage>
        <taxon>Bacteria</taxon>
        <taxon>Pseudomonadati</taxon>
        <taxon>Pseudomonadota</taxon>
        <taxon>Gammaproteobacteria</taxon>
        <taxon>Cellvibrionales</taxon>
        <taxon>Microbulbiferaceae</taxon>
        <taxon>Microbulbifer</taxon>
    </lineage>
</organism>
<dbReference type="RefSeq" id="WP_234995041.1">
    <property type="nucleotide sequence ID" value="NZ_FQVA01000007.1"/>
</dbReference>
<protein>
    <recommendedName>
        <fullName evidence="3">peptidylprolyl isomerase</fullName>
        <ecNumber evidence="3">5.2.1.8</ecNumber>
    </recommendedName>
</protein>
<keyword evidence="6 7" id="KW-0413">Isomerase</keyword>
<feature type="region of interest" description="Disordered" evidence="8">
    <location>
        <begin position="313"/>
        <end position="333"/>
    </location>
</feature>
<accession>A0A1M5H775</accession>
<name>A0A1M5H775_9GAMM</name>
<evidence type="ECO:0000256" key="5">
    <source>
        <dbReference type="ARBA" id="ARBA00023110"/>
    </source>
</evidence>
<evidence type="ECO:0000256" key="1">
    <source>
        <dbReference type="ARBA" id="ARBA00000971"/>
    </source>
</evidence>
<dbReference type="Gene3D" id="3.10.50.40">
    <property type="match status" value="1"/>
</dbReference>
<evidence type="ECO:0000313" key="12">
    <source>
        <dbReference type="Proteomes" id="UP000184170"/>
    </source>
</evidence>
<feature type="region of interest" description="Disordered" evidence="8">
    <location>
        <begin position="1"/>
        <end position="21"/>
    </location>
</feature>
<dbReference type="AlphaFoldDB" id="A0A1M5H775"/>
<evidence type="ECO:0000256" key="9">
    <source>
        <dbReference type="SAM" id="Phobius"/>
    </source>
</evidence>
<dbReference type="GO" id="GO:0003755">
    <property type="term" value="F:peptidyl-prolyl cis-trans isomerase activity"/>
    <property type="evidence" value="ECO:0007669"/>
    <property type="project" value="UniProtKB-KW"/>
</dbReference>
<dbReference type="InterPro" id="IPR050245">
    <property type="entry name" value="PrsA_foldase"/>
</dbReference>
<dbReference type="PANTHER" id="PTHR47245:SF1">
    <property type="entry name" value="FOLDASE PROTEIN PRSA"/>
    <property type="match status" value="1"/>
</dbReference>
<dbReference type="STRING" id="494016.SAMN04487965_3320"/>
<dbReference type="EMBL" id="FQVA01000007">
    <property type="protein sequence ID" value="SHG11743.1"/>
    <property type="molecule type" value="Genomic_DNA"/>
</dbReference>
<reference evidence="12" key="1">
    <citation type="submission" date="2016-11" db="EMBL/GenBank/DDBJ databases">
        <authorList>
            <person name="Varghese N."/>
            <person name="Submissions S."/>
        </authorList>
    </citation>
    <scope>NUCLEOTIDE SEQUENCE [LARGE SCALE GENOMIC DNA]</scope>
    <source>
        <strain evidence="12">CGMCC 1.7063</strain>
    </source>
</reference>
<evidence type="ECO:0000256" key="4">
    <source>
        <dbReference type="ARBA" id="ARBA00022729"/>
    </source>
</evidence>
<dbReference type="InterPro" id="IPR046357">
    <property type="entry name" value="PPIase_dom_sf"/>
</dbReference>
<dbReference type="EC" id="5.2.1.8" evidence="3"/>
<keyword evidence="9" id="KW-0812">Transmembrane</keyword>
<evidence type="ECO:0000256" key="8">
    <source>
        <dbReference type="SAM" id="MobiDB-lite"/>
    </source>
</evidence>
<evidence type="ECO:0000256" key="3">
    <source>
        <dbReference type="ARBA" id="ARBA00013194"/>
    </source>
</evidence>
<evidence type="ECO:0000256" key="2">
    <source>
        <dbReference type="ARBA" id="ARBA00007656"/>
    </source>
</evidence>
<feature type="domain" description="PpiC" evidence="10">
    <location>
        <begin position="165"/>
        <end position="263"/>
    </location>
</feature>
<evidence type="ECO:0000313" key="11">
    <source>
        <dbReference type="EMBL" id="SHG11743.1"/>
    </source>
</evidence>
<dbReference type="SUPFAM" id="SSF54534">
    <property type="entry name" value="FKBP-like"/>
    <property type="match status" value="1"/>
</dbReference>
<evidence type="ECO:0000259" key="10">
    <source>
        <dbReference type="PROSITE" id="PS50198"/>
    </source>
</evidence>
<dbReference type="Pfam" id="PF13145">
    <property type="entry name" value="Rotamase_2"/>
    <property type="match status" value="1"/>
</dbReference>
<comment type="catalytic activity">
    <reaction evidence="1">
        <text>[protein]-peptidylproline (omega=180) = [protein]-peptidylproline (omega=0)</text>
        <dbReference type="Rhea" id="RHEA:16237"/>
        <dbReference type="Rhea" id="RHEA-COMP:10747"/>
        <dbReference type="Rhea" id="RHEA-COMP:10748"/>
        <dbReference type="ChEBI" id="CHEBI:83833"/>
        <dbReference type="ChEBI" id="CHEBI:83834"/>
        <dbReference type="EC" id="5.2.1.8"/>
    </reaction>
</comment>
<dbReference type="Gene3D" id="1.10.4030.10">
    <property type="entry name" value="Porin chaperone SurA, peptide-binding domain"/>
    <property type="match status" value="1"/>
</dbReference>
<evidence type="ECO:0000256" key="7">
    <source>
        <dbReference type="PROSITE-ProRule" id="PRU00278"/>
    </source>
</evidence>
<dbReference type="InterPro" id="IPR000297">
    <property type="entry name" value="PPIase_PpiC"/>
</dbReference>
<keyword evidence="12" id="KW-1185">Reference proteome</keyword>
<dbReference type="InterPro" id="IPR027304">
    <property type="entry name" value="Trigger_fact/SurA_dom_sf"/>
</dbReference>
<dbReference type="PANTHER" id="PTHR47245">
    <property type="entry name" value="PEPTIDYLPROLYL ISOMERASE"/>
    <property type="match status" value="1"/>
</dbReference>
<keyword evidence="9" id="KW-1133">Transmembrane helix</keyword>
<feature type="transmembrane region" description="Helical" evidence="9">
    <location>
        <begin position="40"/>
        <end position="58"/>
    </location>
</feature>
<comment type="similarity">
    <text evidence="2">Belongs to the PpiC/parvulin rotamase family.</text>
</comment>
<dbReference type="PROSITE" id="PS50198">
    <property type="entry name" value="PPIC_PPIASE_2"/>
    <property type="match status" value="1"/>
</dbReference>
<gene>
    <name evidence="11" type="ORF">SAMN04487965_3320</name>
</gene>
<dbReference type="SUPFAM" id="SSF109998">
    <property type="entry name" value="Triger factor/SurA peptide-binding domain-like"/>
    <property type="match status" value="1"/>
</dbReference>
<keyword evidence="5 7" id="KW-0697">Rotamase</keyword>
<keyword evidence="4" id="KW-0732">Signal</keyword>
<dbReference type="Proteomes" id="UP000184170">
    <property type="component" value="Unassembled WGS sequence"/>
</dbReference>
<proteinExistence type="inferred from homology"/>
<sequence length="333" mass="37567">MTLNTRKRINAETEPVVGSGRPGRDPFFLRSARRLLREPLVHFLVLGAALFAGYDYLYSGDRDESPHQIALTLDELRQLGLLFNAQWRRQPTPEEFSQLVEFKIRQEVLYREALAMGLDKNDEIVKRRMAQKMQFLAEDVAAAREPTTEELKTWYEKNSDKFSLPSRVSFRHLYFSPDRRGARARDDAAQALAELAGQPEESTPTESLADRFMFQDYYADRTSESLAKDFGPEFAVAAPKLPLGSWQGPLESGYGWHLVYVDSLTPGRVPAFEEIEPDVKTAWLGAQKEAAWAKAYREMRAKYTVLLPAPPNSDTVSVASDTDTLTQGSGAPL</sequence>
<keyword evidence="9" id="KW-0472">Membrane</keyword>